<dbReference type="InterPro" id="IPR027417">
    <property type="entry name" value="P-loop_NTPase"/>
</dbReference>
<feature type="compositionally biased region" description="Basic and acidic residues" evidence="8">
    <location>
        <begin position="383"/>
        <end position="400"/>
    </location>
</feature>
<comment type="subunit">
    <text evidence="6">Homohexamer. Forms a ring that surrounds DNA.</text>
</comment>
<comment type="similarity">
    <text evidence="1">Belongs to the FtsK/SpoIIIE/SftA family.</text>
</comment>
<dbReference type="Gene3D" id="3.30.980.40">
    <property type="match status" value="1"/>
</dbReference>
<gene>
    <name evidence="10" type="ORF">D7I45_03990</name>
</gene>
<dbReference type="InterPro" id="IPR018541">
    <property type="entry name" value="Ftsk_gamma"/>
</dbReference>
<dbReference type="InterPro" id="IPR002543">
    <property type="entry name" value="FtsK_dom"/>
</dbReference>
<dbReference type="InterPro" id="IPR003593">
    <property type="entry name" value="AAA+_ATPase"/>
</dbReference>
<keyword evidence="5" id="KW-0238">DNA-binding</keyword>
<dbReference type="Pfam" id="PF17854">
    <property type="entry name" value="FtsK_alpha"/>
    <property type="match status" value="1"/>
</dbReference>
<feature type="compositionally biased region" description="Acidic residues" evidence="8">
    <location>
        <begin position="113"/>
        <end position="128"/>
    </location>
</feature>
<dbReference type="SUPFAM" id="SSF46785">
    <property type="entry name" value="Winged helix' DNA-binding domain"/>
    <property type="match status" value="1"/>
</dbReference>
<accession>A0A387AVK0</accession>
<dbReference type="SUPFAM" id="SSF52540">
    <property type="entry name" value="P-loop containing nucleoside triphosphate hydrolases"/>
    <property type="match status" value="1"/>
</dbReference>
<feature type="compositionally biased region" description="Basic and acidic residues" evidence="8">
    <location>
        <begin position="285"/>
        <end position="294"/>
    </location>
</feature>
<dbReference type="Gene3D" id="1.10.10.10">
    <property type="entry name" value="Winged helix-like DNA-binding domain superfamily/Winged helix DNA-binding domain"/>
    <property type="match status" value="1"/>
</dbReference>
<dbReference type="PANTHER" id="PTHR22683:SF42">
    <property type="entry name" value="DNA TRANSLOCASE SFTA"/>
    <property type="match status" value="1"/>
</dbReference>
<protein>
    <recommendedName>
        <fullName evidence="2">DNA translocase FtsK</fullName>
    </recommendedName>
</protein>
<evidence type="ECO:0000256" key="3">
    <source>
        <dbReference type="ARBA" id="ARBA00022741"/>
    </source>
</evidence>
<dbReference type="InterPro" id="IPR041027">
    <property type="entry name" value="FtsK_alpha"/>
</dbReference>
<dbReference type="GO" id="GO:0003677">
    <property type="term" value="F:DNA binding"/>
    <property type="evidence" value="ECO:0007669"/>
    <property type="project" value="UniProtKB-KW"/>
</dbReference>
<reference evidence="10 11" key="1">
    <citation type="submission" date="2018-09" db="EMBL/GenBank/DDBJ databases">
        <title>Genome sequencing of strain BHWM-4.</title>
        <authorList>
            <person name="Heo J."/>
            <person name="Kim S.-J."/>
            <person name="Kwon S.-W."/>
        </authorList>
    </citation>
    <scope>NUCLEOTIDE SEQUENCE [LARGE SCALE GENOMIC DNA]</scope>
    <source>
        <strain evidence="10 11">BHWM-4</strain>
    </source>
</reference>
<organism evidence="10 11">
    <name type="scientific">Apilactobacillus bombintestini</name>
    <dbReference type="NCBI Taxonomy" id="2419772"/>
    <lineage>
        <taxon>Bacteria</taxon>
        <taxon>Bacillati</taxon>
        <taxon>Bacillota</taxon>
        <taxon>Bacilli</taxon>
        <taxon>Lactobacillales</taxon>
        <taxon>Lactobacillaceae</taxon>
        <taxon>Apilactobacillus</taxon>
    </lineage>
</organism>
<dbReference type="PANTHER" id="PTHR22683">
    <property type="entry name" value="SPORULATION PROTEIN RELATED"/>
    <property type="match status" value="1"/>
</dbReference>
<dbReference type="InterPro" id="IPR036388">
    <property type="entry name" value="WH-like_DNA-bd_sf"/>
</dbReference>
<keyword evidence="4 7" id="KW-0067">ATP-binding</keyword>
<evidence type="ECO:0000256" key="4">
    <source>
        <dbReference type="ARBA" id="ARBA00022840"/>
    </source>
</evidence>
<dbReference type="Pfam" id="PF09397">
    <property type="entry name" value="FtsK_gamma"/>
    <property type="match status" value="1"/>
</dbReference>
<feature type="domain" description="FtsK" evidence="9">
    <location>
        <begin position="541"/>
        <end position="733"/>
    </location>
</feature>
<dbReference type="PROSITE" id="PS50901">
    <property type="entry name" value="FTSK"/>
    <property type="match status" value="1"/>
</dbReference>
<name>A0A387AVK0_9LACO</name>
<dbReference type="GO" id="GO:0005524">
    <property type="term" value="F:ATP binding"/>
    <property type="evidence" value="ECO:0007669"/>
    <property type="project" value="UniProtKB-UniRule"/>
</dbReference>
<dbReference type="Pfam" id="PF01580">
    <property type="entry name" value="FtsK_SpoIIIE"/>
    <property type="match status" value="1"/>
</dbReference>
<dbReference type="InterPro" id="IPR036390">
    <property type="entry name" value="WH_DNA-bd_sf"/>
</dbReference>
<dbReference type="SMART" id="SM00382">
    <property type="entry name" value="AAA"/>
    <property type="match status" value="1"/>
</dbReference>
<feature type="compositionally biased region" description="Basic and acidic residues" evidence="8">
    <location>
        <begin position="30"/>
        <end position="59"/>
    </location>
</feature>
<feature type="region of interest" description="Disordered" evidence="8">
    <location>
        <begin position="113"/>
        <end position="358"/>
    </location>
</feature>
<evidence type="ECO:0000259" key="9">
    <source>
        <dbReference type="PROSITE" id="PS50901"/>
    </source>
</evidence>
<proteinExistence type="inferred from homology"/>
<dbReference type="RefSeq" id="WP_120784461.1">
    <property type="nucleotide sequence ID" value="NZ_CP032626.1"/>
</dbReference>
<evidence type="ECO:0000256" key="8">
    <source>
        <dbReference type="SAM" id="MobiDB-lite"/>
    </source>
</evidence>
<dbReference type="SMART" id="SM00843">
    <property type="entry name" value="Ftsk_gamma"/>
    <property type="match status" value="1"/>
</dbReference>
<feature type="compositionally biased region" description="Acidic residues" evidence="8">
    <location>
        <begin position="165"/>
        <end position="227"/>
    </location>
</feature>
<evidence type="ECO:0000256" key="2">
    <source>
        <dbReference type="ARBA" id="ARBA00020887"/>
    </source>
</evidence>
<dbReference type="InterPro" id="IPR050206">
    <property type="entry name" value="FtsK/SpoIIIE/SftA"/>
</dbReference>
<evidence type="ECO:0000256" key="1">
    <source>
        <dbReference type="ARBA" id="ARBA00006474"/>
    </source>
</evidence>
<evidence type="ECO:0000256" key="7">
    <source>
        <dbReference type="PROSITE-ProRule" id="PRU00289"/>
    </source>
</evidence>
<dbReference type="EMBL" id="CP032626">
    <property type="protein sequence ID" value="AYF92696.1"/>
    <property type="molecule type" value="Genomic_DNA"/>
</dbReference>
<evidence type="ECO:0000256" key="5">
    <source>
        <dbReference type="ARBA" id="ARBA00023125"/>
    </source>
</evidence>
<feature type="compositionally biased region" description="Acidic residues" evidence="8">
    <location>
        <begin position="256"/>
        <end position="268"/>
    </location>
</feature>
<keyword evidence="11" id="KW-1185">Reference proteome</keyword>
<evidence type="ECO:0000313" key="10">
    <source>
        <dbReference type="EMBL" id="AYF92696.1"/>
    </source>
</evidence>
<sequence>MEHYDGPAFYRKYNIKDRNTQIKHTHKTKRTESDDSGKSARKLSDVDRVPFVDNKDNPIAKRTAAFKPSKTQTKHNTRAPYYKITDSTYYNDLFKQLKRDTSELIALDNNDEGAIDLDSDESFSDENSDSSNYADTEDVSTSSVDDNNDYDDSNRNENQDLTDQSSEDSESDDDVTTSEVEEHEDHTDDSDNEEEDNESDTDSNDNENNEVENDSESVTEENSDDTDDSSHIIAAEEIKHHDQNDNMTTDNPIVMDNDEEEHNTDEDDNNNHENDSANVSSGDNSDSHGLDKLIHVAQSSNDEPSDNAEDESNTSDEVSNSDDDHSEDESNEPSDEPDNNVSEEHDEKQKRKSIDQHGLGHSLSSILNQENSAQKDLSLFNDDNSKNEQPEHLENISSDFDDRGYKFPSLDLLSPADTTDDEGMDDWIADQAEKLDETLQAFHVDANVVDWTNGPTVTQFQIKLQLGVKVSKITNLTDDLKLALAAKDIRIEAPIPGKTTVGIEIPNPHPRPVKLAEVLDSPQFKQSTNPLTVALGVDLTGQPKVTDLNKMPHGLIAGATGSGKSVFLNSMLISLLYKATPAQLKMILIDPKAVEMAPYNDLPHLLSPVISDPKQASAALKWAVKEMDERYEKLAASGARNIEQFNKLAEEHGEYAMKMPYIVIVIDELADLMMVASNEVQDYIVRITQKARAAGIHLIVATQRPSVDIITGTIKNNIPTRVAFMVSSQVDSRTIIDTAGAERLLGKGDMLYLGNGASQSVRLQGTFVTNDEIERIIDEVKKRGKPKYAFQPDSLLKSVNQVEQQDELMPDVLEYISQEDTVSTSKLQRVFSIGYNRAASLIDELEKHNYVSGQHGSKPRDVYLTESDYKKLNI</sequence>
<feature type="compositionally biased region" description="Basic and acidic residues" evidence="8">
    <location>
        <begin position="228"/>
        <end position="244"/>
    </location>
</feature>
<dbReference type="CDD" id="cd01127">
    <property type="entry name" value="TrwB_TraG_TraD_VirD4"/>
    <property type="match status" value="1"/>
</dbReference>
<feature type="compositionally biased region" description="Basic and acidic residues" evidence="8">
    <location>
        <begin position="342"/>
        <end position="355"/>
    </location>
</feature>
<dbReference type="Proteomes" id="UP000272003">
    <property type="component" value="Chromosome"/>
</dbReference>
<dbReference type="OrthoDB" id="9807790at2"/>
<feature type="compositionally biased region" description="Acidic residues" evidence="8">
    <location>
        <begin position="303"/>
        <end position="338"/>
    </location>
</feature>
<feature type="region of interest" description="Disordered" evidence="8">
    <location>
        <begin position="379"/>
        <end position="400"/>
    </location>
</feature>
<keyword evidence="3 7" id="KW-0547">Nucleotide-binding</keyword>
<dbReference type="AlphaFoldDB" id="A0A387AVK0"/>
<dbReference type="Gene3D" id="3.40.50.300">
    <property type="entry name" value="P-loop containing nucleotide triphosphate hydrolases"/>
    <property type="match status" value="1"/>
</dbReference>
<dbReference type="KEGG" id="abom:D7I45_03990"/>
<evidence type="ECO:0000313" key="11">
    <source>
        <dbReference type="Proteomes" id="UP000272003"/>
    </source>
</evidence>
<evidence type="ECO:0000256" key="6">
    <source>
        <dbReference type="ARBA" id="ARBA00025923"/>
    </source>
</evidence>
<feature type="binding site" evidence="7">
    <location>
        <begin position="558"/>
        <end position="565"/>
    </location>
    <ligand>
        <name>ATP</name>
        <dbReference type="ChEBI" id="CHEBI:30616"/>
    </ligand>
</feature>
<feature type="region of interest" description="Disordered" evidence="8">
    <location>
        <begin position="15"/>
        <end position="79"/>
    </location>
</feature>